<proteinExistence type="predicted"/>
<name>A0A0V8GI51_9BACL</name>
<protein>
    <recommendedName>
        <fullName evidence="4">DUF3862 domain-containing protein</fullName>
    </recommendedName>
</protein>
<feature type="signal peptide" evidence="1">
    <location>
        <begin position="1"/>
        <end position="25"/>
    </location>
</feature>
<dbReference type="Proteomes" id="UP000053797">
    <property type="component" value="Unassembled WGS sequence"/>
</dbReference>
<sequence>MKRMTTTVLAAMIAGATVCAGSASAATKEETKYTTQYTNLKTGMTMTEAAKVLYGKDYKKQLVKKSGSTVLKKQAESTEISYGQKTKFYYFTNGKNGDSDTSLIFMTKKNSSVYRLIGKSFDIYRENTKSAARESTRKLAKGAKVKKGMTAKQLDAILSGTGLGEWTGLEATDWSSIQSKAELAAIGAEKSSYKTYVFPTSTGGRKMVLMSYDYKKKTFKVADHTSL</sequence>
<comment type="caution">
    <text evidence="2">The sequence shown here is derived from an EMBL/GenBank/DDBJ whole genome shotgun (WGS) entry which is preliminary data.</text>
</comment>
<feature type="chain" id="PRO_5006891989" description="DUF3862 domain-containing protein" evidence="1">
    <location>
        <begin position="26"/>
        <end position="227"/>
    </location>
</feature>
<dbReference type="EMBL" id="LNQL01000001">
    <property type="protein sequence ID" value="KSU49933.1"/>
    <property type="molecule type" value="Genomic_DNA"/>
</dbReference>
<keyword evidence="1" id="KW-0732">Signal</keyword>
<evidence type="ECO:0000313" key="2">
    <source>
        <dbReference type="EMBL" id="KSU49933.1"/>
    </source>
</evidence>
<organism evidence="2 3">
    <name type="scientific">Exiguobacterium indicum</name>
    <dbReference type="NCBI Taxonomy" id="296995"/>
    <lineage>
        <taxon>Bacteria</taxon>
        <taxon>Bacillati</taxon>
        <taxon>Bacillota</taxon>
        <taxon>Bacilli</taxon>
        <taxon>Bacillales</taxon>
        <taxon>Bacillales Family XII. Incertae Sedis</taxon>
        <taxon>Exiguobacterium</taxon>
    </lineage>
</organism>
<dbReference type="RefSeq" id="WP_058264558.1">
    <property type="nucleotide sequence ID" value="NZ_FMYN01000001.1"/>
</dbReference>
<dbReference type="AlphaFoldDB" id="A0A0V8GI51"/>
<evidence type="ECO:0008006" key="4">
    <source>
        <dbReference type="Google" id="ProtNLM"/>
    </source>
</evidence>
<reference evidence="2 3" key="1">
    <citation type="journal article" date="2015" name="Int. J. Syst. Evol. Microbiol.">
        <title>Exiguobacterium enclense sp. nov., isolated from sediment.</title>
        <authorList>
            <person name="Dastager S.G."/>
            <person name="Mawlankar R."/>
            <person name="Sonalkar V.V."/>
            <person name="Thorat M.N."/>
            <person name="Mual P."/>
            <person name="Verma A."/>
            <person name="Krishnamurthi S."/>
            <person name="Tang S.K."/>
            <person name="Li W.J."/>
        </authorList>
    </citation>
    <scope>NUCLEOTIDE SEQUENCE [LARGE SCALE GENOMIC DNA]</scope>
    <source>
        <strain evidence="2 3">NIO-1109</strain>
    </source>
</reference>
<gene>
    <name evidence="2" type="ORF">AS033_00780</name>
</gene>
<evidence type="ECO:0000313" key="3">
    <source>
        <dbReference type="Proteomes" id="UP000053797"/>
    </source>
</evidence>
<evidence type="ECO:0000256" key="1">
    <source>
        <dbReference type="SAM" id="SignalP"/>
    </source>
</evidence>
<accession>A0A0V8GI51</accession>